<reference evidence="11 12" key="1">
    <citation type="journal article" date="2018" name="bioRxiv">
        <title>Evidence of independent acquisition and adaption of ultra-small bacteria to human hosts across the highly diverse yet reduced genomes of the phylum Saccharibacteria.</title>
        <authorList>
            <person name="McLean J.S."/>
            <person name="Bor B."/>
            <person name="To T.T."/>
            <person name="Liu Q."/>
            <person name="Kearns K.A."/>
            <person name="Solden L.M."/>
            <person name="Wrighton K.C."/>
            <person name="He X."/>
            <person name="Shi W."/>
        </authorList>
    </citation>
    <scope>NUCLEOTIDE SEQUENCE [LARGE SCALE GENOMIC DNA]</scope>
    <source>
        <strain evidence="11 12">TM7_G3_2_Rum_HOT_351B</strain>
    </source>
</reference>
<dbReference type="RefSeq" id="WP_129735210.1">
    <property type="nucleotide sequence ID" value="NZ_PRLM01000006.1"/>
</dbReference>
<name>A0ABY0FKZ7_9BACT</name>
<evidence type="ECO:0000313" key="11">
    <source>
        <dbReference type="EMBL" id="RYC74431.1"/>
    </source>
</evidence>
<keyword evidence="5 6" id="KW-0687">Ribonucleoprotein</keyword>
<keyword evidence="4 6" id="KW-0689">Ribosomal protein</keyword>
<dbReference type="Gene3D" id="3.30.1550.10">
    <property type="entry name" value="Ribosomal protein L11/L12, N-terminal domain"/>
    <property type="match status" value="1"/>
</dbReference>
<dbReference type="SUPFAM" id="SSF46906">
    <property type="entry name" value="Ribosomal protein L11, C-terminal domain"/>
    <property type="match status" value="1"/>
</dbReference>
<dbReference type="GO" id="GO:0005840">
    <property type="term" value="C:ribosome"/>
    <property type="evidence" value="ECO:0007669"/>
    <property type="project" value="UniProtKB-KW"/>
</dbReference>
<feature type="domain" description="Large ribosomal subunit protein uL11 C-terminal" evidence="9">
    <location>
        <begin position="75"/>
        <end position="140"/>
    </location>
</feature>
<sequence length="142" mass="15568">MAEKKVIGNLKLRIPAGRATAGPPVGSTLGQWGLNMMDFINPFNEKTKDLMGKNVIVHIRVFEDRTFDWKSLGQPVDDLIREAIKIEKGSGRPNVDKVGKITKAQLQEIAEKKMDQLNAVDIEGAIKIVAGTARSMGVEVVD</sequence>
<dbReference type="InterPro" id="IPR036769">
    <property type="entry name" value="Ribosomal_uL11_C_sf"/>
</dbReference>
<dbReference type="Pfam" id="PF00298">
    <property type="entry name" value="Ribosomal_L11"/>
    <property type="match status" value="1"/>
</dbReference>
<comment type="similarity">
    <text evidence="1 6 7">Belongs to the universal ribosomal protein uL11 family.</text>
</comment>
<accession>A0ABY0FKZ7</accession>
<comment type="subunit">
    <text evidence="6">Part of the ribosomal stalk of the 50S ribosomal subunit. Interacts with L10 and the large rRNA to form the base of the stalk. L10 forms an elongated spine to which L12 dimers bind in a sequential fashion forming a multimeric L10(L12)X complex.</text>
</comment>
<dbReference type="EMBL" id="PRLM01000006">
    <property type="protein sequence ID" value="RYC74431.1"/>
    <property type="molecule type" value="Genomic_DNA"/>
</dbReference>
<evidence type="ECO:0000256" key="2">
    <source>
        <dbReference type="ARBA" id="ARBA00022730"/>
    </source>
</evidence>
<dbReference type="PROSITE" id="PS00359">
    <property type="entry name" value="RIBOSOMAL_L11"/>
    <property type="match status" value="1"/>
</dbReference>
<dbReference type="InterPro" id="IPR020783">
    <property type="entry name" value="Ribosomal_uL11_C"/>
</dbReference>
<dbReference type="Pfam" id="PF03946">
    <property type="entry name" value="Ribosomal_L11_N"/>
    <property type="match status" value="1"/>
</dbReference>
<dbReference type="NCBIfam" id="TIGR01632">
    <property type="entry name" value="L11_bact"/>
    <property type="match status" value="1"/>
</dbReference>
<evidence type="ECO:0000256" key="4">
    <source>
        <dbReference type="ARBA" id="ARBA00022980"/>
    </source>
</evidence>
<dbReference type="PANTHER" id="PTHR11661">
    <property type="entry name" value="60S RIBOSOMAL PROTEIN L12"/>
    <property type="match status" value="1"/>
</dbReference>
<evidence type="ECO:0000256" key="3">
    <source>
        <dbReference type="ARBA" id="ARBA00022884"/>
    </source>
</evidence>
<evidence type="ECO:0000256" key="1">
    <source>
        <dbReference type="ARBA" id="ARBA00010537"/>
    </source>
</evidence>
<dbReference type="SMART" id="SM00649">
    <property type="entry name" value="RL11"/>
    <property type="match status" value="1"/>
</dbReference>
<dbReference type="CDD" id="cd00349">
    <property type="entry name" value="Ribosomal_L11"/>
    <property type="match status" value="1"/>
</dbReference>
<dbReference type="InterPro" id="IPR020784">
    <property type="entry name" value="Ribosomal_uL11_N"/>
</dbReference>
<protein>
    <recommendedName>
        <fullName evidence="6">Large ribosomal subunit protein uL11</fullName>
    </recommendedName>
</protein>
<dbReference type="InterPro" id="IPR036796">
    <property type="entry name" value="Ribosomal_uL11_N_sf"/>
</dbReference>
<dbReference type="InterPro" id="IPR006519">
    <property type="entry name" value="Ribosomal_uL11_bac-typ"/>
</dbReference>
<comment type="PTM">
    <text evidence="6 8">One or more lysine residues are methylated.</text>
</comment>
<evidence type="ECO:0000259" key="9">
    <source>
        <dbReference type="Pfam" id="PF00298"/>
    </source>
</evidence>
<dbReference type="PANTHER" id="PTHR11661:SF1">
    <property type="entry name" value="LARGE RIBOSOMAL SUBUNIT PROTEIN UL11M"/>
    <property type="match status" value="1"/>
</dbReference>
<reference evidence="11 12" key="2">
    <citation type="journal article" date="2020" name="Cell Rep.">
        <title>Acquisition and Adaptation of Ultra-small Parasitic Reduced Genome Bacteria to Mammalian Hosts.</title>
        <authorList>
            <person name="McLean J.S."/>
            <person name="Bor B."/>
            <person name="Kerns K.A."/>
            <person name="Liu Q."/>
            <person name="To T.T."/>
            <person name="Solden L."/>
            <person name="Hendrickson E.L."/>
            <person name="Wrighton K."/>
            <person name="Shi W."/>
            <person name="He X."/>
        </authorList>
    </citation>
    <scope>NUCLEOTIDE SEQUENCE [LARGE SCALE GENOMIC DNA]</scope>
    <source>
        <strain evidence="11 12">TM7_G3_2_Rum_HOT_351B</strain>
    </source>
</reference>
<keyword evidence="2 6" id="KW-0699">rRNA-binding</keyword>
<dbReference type="SUPFAM" id="SSF54747">
    <property type="entry name" value="Ribosomal L11/L12e N-terminal domain"/>
    <property type="match status" value="1"/>
</dbReference>
<comment type="caution">
    <text evidence="11">The sequence shown here is derived from an EMBL/GenBank/DDBJ whole genome shotgun (WGS) entry which is preliminary data.</text>
</comment>
<evidence type="ECO:0000256" key="5">
    <source>
        <dbReference type="ARBA" id="ARBA00023274"/>
    </source>
</evidence>
<evidence type="ECO:0000256" key="6">
    <source>
        <dbReference type="HAMAP-Rule" id="MF_00736"/>
    </source>
</evidence>
<proteinExistence type="inferred from homology"/>
<evidence type="ECO:0000256" key="8">
    <source>
        <dbReference type="RuleBase" id="RU003979"/>
    </source>
</evidence>
<dbReference type="HAMAP" id="MF_00736">
    <property type="entry name" value="Ribosomal_uL11"/>
    <property type="match status" value="1"/>
</dbReference>
<evidence type="ECO:0000313" key="12">
    <source>
        <dbReference type="Proteomes" id="UP001191019"/>
    </source>
</evidence>
<dbReference type="InterPro" id="IPR020785">
    <property type="entry name" value="Ribosomal_uL11_CS"/>
</dbReference>
<evidence type="ECO:0000259" key="10">
    <source>
        <dbReference type="Pfam" id="PF03946"/>
    </source>
</evidence>
<dbReference type="Proteomes" id="UP001191019">
    <property type="component" value="Unassembled WGS sequence"/>
</dbReference>
<evidence type="ECO:0000256" key="7">
    <source>
        <dbReference type="RuleBase" id="RU003978"/>
    </source>
</evidence>
<comment type="function">
    <text evidence="6 8">Forms part of the ribosomal stalk which helps the ribosome interact with GTP-bound translation factors.</text>
</comment>
<organism evidence="11 12">
    <name type="scientific">Candidatus Nanosyncoccus alces</name>
    <dbReference type="NCBI Taxonomy" id="2171997"/>
    <lineage>
        <taxon>Bacteria</taxon>
        <taxon>Candidatus Saccharimonadota</taxon>
        <taxon>Candidatus Nanosyncoccalia</taxon>
        <taxon>Candidatus Nanosyncoccales</taxon>
        <taxon>Candidatus Nanosyncoccaceae</taxon>
        <taxon>Candidatus Nanosyncoccus</taxon>
    </lineage>
</organism>
<feature type="domain" description="Large ribosomal subunit protein uL11 N-terminal" evidence="10">
    <location>
        <begin position="10"/>
        <end position="67"/>
    </location>
</feature>
<dbReference type="InterPro" id="IPR000911">
    <property type="entry name" value="Ribosomal_uL11"/>
</dbReference>
<keyword evidence="3 6" id="KW-0694">RNA-binding</keyword>
<keyword evidence="12" id="KW-1185">Reference proteome</keyword>
<dbReference type="Gene3D" id="1.10.10.250">
    <property type="entry name" value="Ribosomal protein L11, C-terminal domain"/>
    <property type="match status" value="1"/>
</dbReference>
<gene>
    <name evidence="6 11" type="primary">rplK</name>
    <name evidence="11" type="ORF">G3RUM_00586</name>
</gene>
<keyword evidence="6 8" id="KW-0488">Methylation</keyword>